<reference evidence="1 2" key="1">
    <citation type="journal article" date="2016" name="Nat. Commun.">
        <title>Thousands of microbial genomes shed light on interconnected biogeochemical processes in an aquifer system.</title>
        <authorList>
            <person name="Anantharaman K."/>
            <person name="Brown C.T."/>
            <person name="Hug L.A."/>
            <person name="Sharon I."/>
            <person name="Castelle C.J."/>
            <person name="Probst A.J."/>
            <person name="Thomas B.C."/>
            <person name="Singh A."/>
            <person name="Wilkins M.J."/>
            <person name="Karaoz U."/>
            <person name="Brodie E.L."/>
            <person name="Williams K.H."/>
            <person name="Hubbard S.S."/>
            <person name="Banfield J.F."/>
        </authorList>
    </citation>
    <scope>NUCLEOTIDE SEQUENCE [LARGE SCALE GENOMIC DNA]</scope>
</reference>
<name>A0A1G2I606_9BACT</name>
<comment type="caution">
    <text evidence="1">The sequence shown here is derived from an EMBL/GenBank/DDBJ whole genome shotgun (WGS) entry which is preliminary data.</text>
</comment>
<organism evidence="1 2">
    <name type="scientific">Candidatus Staskawiczbacteria bacterium RIFCSPHIGHO2_12_FULL_38_11</name>
    <dbReference type="NCBI Taxonomy" id="1802209"/>
    <lineage>
        <taxon>Bacteria</taxon>
        <taxon>Candidatus Staskawicziibacteriota</taxon>
    </lineage>
</organism>
<gene>
    <name evidence="1" type="ORF">A3F47_00675</name>
</gene>
<sequence length="75" mass="8774">MKESIRIAVLPNKATYRKESSDPQDIEDRIVPVQSAKMIMVKMMEKNEWILVDEEITGSDNDGFIQIFLFIRDKK</sequence>
<dbReference type="EMBL" id="MHOV01000014">
    <property type="protein sequence ID" value="OGZ70246.1"/>
    <property type="molecule type" value="Genomic_DNA"/>
</dbReference>
<dbReference type="Proteomes" id="UP000179214">
    <property type="component" value="Unassembled WGS sequence"/>
</dbReference>
<dbReference type="AlphaFoldDB" id="A0A1G2I606"/>
<evidence type="ECO:0000313" key="2">
    <source>
        <dbReference type="Proteomes" id="UP000179214"/>
    </source>
</evidence>
<proteinExistence type="predicted"/>
<evidence type="ECO:0000313" key="1">
    <source>
        <dbReference type="EMBL" id="OGZ70246.1"/>
    </source>
</evidence>
<protein>
    <submittedName>
        <fullName evidence="1">Uncharacterized protein</fullName>
    </submittedName>
</protein>
<accession>A0A1G2I606</accession>